<feature type="region of interest" description="Disordered" evidence="1">
    <location>
        <begin position="556"/>
        <end position="575"/>
    </location>
</feature>
<organism evidence="4 5">
    <name type="scientific">Dyella solisilvae</name>
    <dbReference type="NCBI Taxonomy" id="1920168"/>
    <lineage>
        <taxon>Bacteria</taxon>
        <taxon>Pseudomonadati</taxon>
        <taxon>Pseudomonadota</taxon>
        <taxon>Gammaproteobacteria</taxon>
        <taxon>Lysobacterales</taxon>
        <taxon>Rhodanobacteraceae</taxon>
        <taxon>Dyella</taxon>
    </lineage>
</organism>
<proteinExistence type="predicted"/>
<dbReference type="EMBL" id="QQSY01000001">
    <property type="protein sequence ID" value="RDI99302.1"/>
    <property type="molecule type" value="Genomic_DNA"/>
</dbReference>
<dbReference type="OrthoDB" id="9766983at2"/>
<dbReference type="InterPro" id="IPR032466">
    <property type="entry name" value="Metal_Hydrolase"/>
</dbReference>
<accession>A0A370K9I8</accession>
<gene>
    <name evidence="4" type="ORF">DVT68_00085</name>
</gene>
<dbReference type="GO" id="GO:0005829">
    <property type="term" value="C:cytosol"/>
    <property type="evidence" value="ECO:0007669"/>
    <property type="project" value="TreeGrafter"/>
</dbReference>
<dbReference type="GO" id="GO:0016812">
    <property type="term" value="F:hydrolase activity, acting on carbon-nitrogen (but not peptide) bonds, in cyclic amides"/>
    <property type="evidence" value="ECO:0007669"/>
    <property type="project" value="TreeGrafter"/>
</dbReference>
<evidence type="ECO:0000256" key="2">
    <source>
        <dbReference type="SAM" id="SignalP"/>
    </source>
</evidence>
<evidence type="ECO:0000256" key="1">
    <source>
        <dbReference type="SAM" id="MobiDB-lite"/>
    </source>
</evidence>
<dbReference type="CDD" id="cd01297">
    <property type="entry name" value="D-aminoacylase"/>
    <property type="match status" value="1"/>
</dbReference>
<dbReference type="PANTHER" id="PTHR11647">
    <property type="entry name" value="HYDRANTOINASE/DIHYDROPYRIMIDINASE FAMILY MEMBER"/>
    <property type="match status" value="1"/>
</dbReference>
<dbReference type="InterPro" id="IPR013108">
    <property type="entry name" value="Amidohydro_3"/>
</dbReference>
<evidence type="ECO:0000259" key="3">
    <source>
        <dbReference type="Pfam" id="PF07969"/>
    </source>
</evidence>
<comment type="caution">
    <text evidence="4">The sequence shown here is derived from an EMBL/GenBank/DDBJ whole genome shotgun (WGS) entry which is preliminary data.</text>
</comment>
<dbReference type="SUPFAM" id="SSF51556">
    <property type="entry name" value="Metallo-dependent hydrolases"/>
    <property type="match status" value="1"/>
</dbReference>
<dbReference type="Gene3D" id="3.20.20.140">
    <property type="entry name" value="Metal-dependent hydrolases"/>
    <property type="match status" value="2"/>
</dbReference>
<feature type="chain" id="PRO_5016753201" evidence="2">
    <location>
        <begin position="22"/>
        <end position="575"/>
    </location>
</feature>
<evidence type="ECO:0000313" key="4">
    <source>
        <dbReference type="EMBL" id="RDI99302.1"/>
    </source>
</evidence>
<protein>
    <submittedName>
        <fullName evidence="4">D-aminoacylase</fullName>
    </submittedName>
</protein>
<dbReference type="InterPro" id="IPR011059">
    <property type="entry name" value="Metal-dep_hydrolase_composite"/>
</dbReference>
<dbReference type="Pfam" id="PF07969">
    <property type="entry name" value="Amidohydro_3"/>
    <property type="match status" value="1"/>
</dbReference>
<dbReference type="SUPFAM" id="SSF51338">
    <property type="entry name" value="Composite domain of metallo-dependent hydrolases"/>
    <property type="match status" value="1"/>
</dbReference>
<keyword evidence="5" id="KW-1185">Reference proteome</keyword>
<sequence>MIRLAAVLVLIFSMGAGSAVAAHPDYDVVIRGGTVYDGSGGRPFVADVAVKGDRIAEIAPHISGHGQTEVDARGKAVSPGFINMLAHPEESLLVDGRGLSDLVQGVTLEVMGEDSMGPLTPEMKKHGEQRQVDIKYPITWTTLGEYLDTLQRKGISPNVASFVGAGTVRTNLLGEANVQPTAEQLGRMQALVKQAMEEGALGLTDALIYAPNTYAKTPELIALAKVSAQCGGMYISHIRDESAGLLGAIQESIDIASASGAPAEIYHFKQAGKDNWGKLDGALGLIESARARGVRITADMYTYPAASTGLDAAMPSWVQDGGLEKWVERLKDPQIRARVAAEMRDPHPTWDNALHNAGAQGVLFLNFKTDRLKPLIGRTLADVARERGKSPEETAMDLVMEDGTRVDVAYFEMSEANLRREVALPWMSFDSDEGAPAPEGVFLKSAVHPRAYGSFARLLGKYVRENRDLTLQEAVRRLTSFPAETLSLSDRGRLKAGYYADVVVFDPNTIADRATFAKPHQLAVGVKDVLINGGFALKDGKATGIPTGRVVRGRAWTGTQGGGCRASPSEWSWAK</sequence>
<reference evidence="4 5" key="1">
    <citation type="submission" date="2018-07" db="EMBL/GenBank/DDBJ databases">
        <title>Dyella solisilvae sp. nov., isolated from the pine and broad-leaved mixed forest soil.</title>
        <authorList>
            <person name="Gao Z."/>
            <person name="Qiu L."/>
        </authorList>
    </citation>
    <scope>NUCLEOTIDE SEQUENCE [LARGE SCALE GENOMIC DNA]</scope>
    <source>
        <strain evidence="4 5">DHG54</strain>
    </source>
</reference>
<dbReference type="Proteomes" id="UP000254711">
    <property type="component" value="Unassembled WGS sequence"/>
</dbReference>
<dbReference type="AlphaFoldDB" id="A0A370K9I8"/>
<dbReference type="InterPro" id="IPR050378">
    <property type="entry name" value="Metallo-dep_Hydrolases_sf"/>
</dbReference>
<dbReference type="Gene3D" id="2.30.40.10">
    <property type="entry name" value="Urease, subunit C, domain 1"/>
    <property type="match status" value="1"/>
</dbReference>
<dbReference type="RefSeq" id="WP_114823044.1">
    <property type="nucleotide sequence ID" value="NZ_QQSY01000001.1"/>
</dbReference>
<feature type="domain" description="Amidohydrolase 3" evidence="3">
    <location>
        <begin position="69"/>
        <end position="533"/>
    </location>
</feature>
<keyword evidence="2" id="KW-0732">Signal</keyword>
<dbReference type="PANTHER" id="PTHR11647:SF1">
    <property type="entry name" value="COLLAPSIN RESPONSE MEDIATOR PROTEIN"/>
    <property type="match status" value="1"/>
</dbReference>
<feature type="signal peptide" evidence="2">
    <location>
        <begin position="1"/>
        <end position="21"/>
    </location>
</feature>
<evidence type="ECO:0000313" key="5">
    <source>
        <dbReference type="Proteomes" id="UP000254711"/>
    </source>
</evidence>
<name>A0A370K9I8_9GAMM</name>